<dbReference type="GeneID" id="19107623"/>
<keyword evidence="2" id="KW-1185">Reference proteome</keyword>
<protein>
    <submittedName>
        <fullName evidence="1">Uncharacterized protein</fullName>
    </submittedName>
</protein>
<name>M2LRK5_BAUPA</name>
<dbReference type="Pfam" id="PF11951">
    <property type="entry name" value="Fungal_trans_2"/>
    <property type="match status" value="1"/>
</dbReference>
<accession>M2LRK5</accession>
<dbReference type="PANTHER" id="PTHR38111">
    <property type="entry name" value="ZN(2)-C6 FUNGAL-TYPE DOMAIN-CONTAINING PROTEIN-RELATED"/>
    <property type="match status" value="1"/>
</dbReference>
<proteinExistence type="predicted"/>
<dbReference type="InterPro" id="IPR053178">
    <property type="entry name" value="Osmoadaptation_assoc"/>
</dbReference>
<dbReference type="Proteomes" id="UP000011761">
    <property type="component" value="Unassembled WGS sequence"/>
</dbReference>
<dbReference type="AlphaFoldDB" id="M2LRK5"/>
<reference evidence="1 2" key="1">
    <citation type="journal article" date="2012" name="PLoS Pathog.">
        <title>Diverse lifestyles and strategies of plant pathogenesis encoded in the genomes of eighteen Dothideomycetes fungi.</title>
        <authorList>
            <person name="Ohm R.A."/>
            <person name="Feau N."/>
            <person name="Henrissat B."/>
            <person name="Schoch C.L."/>
            <person name="Horwitz B.A."/>
            <person name="Barry K.W."/>
            <person name="Condon B.J."/>
            <person name="Copeland A.C."/>
            <person name="Dhillon B."/>
            <person name="Glaser F."/>
            <person name="Hesse C.N."/>
            <person name="Kosti I."/>
            <person name="LaButti K."/>
            <person name="Lindquist E.A."/>
            <person name="Lucas S."/>
            <person name="Salamov A.A."/>
            <person name="Bradshaw R.E."/>
            <person name="Ciuffetti L."/>
            <person name="Hamelin R.C."/>
            <person name="Kema G.H.J."/>
            <person name="Lawrence C."/>
            <person name="Scott J.A."/>
            <person name="Spatafora J.W."/>
            <person name="Turgeon B.G."/>
            <person name="de Wit P.J.G.M."/>
            <person name="Zhong S."/>
            <person name="Goodwin S.B."/>
            <person name="Grigoriev I.V."/>
        </authorList>
    </citation>
    <scope>NUCLEOTIDE SEQUENCE [LARGE SCALE GENOMIC DNA]</scope>
    <source>
        <strain evidence="1 2">UAMH 10762</strain>
    </source>
</reference>
<gene>
    <name evidence="1" type="ORF">BAUCODRAFT_121593</name>
</gene>
<sequence>MIAASDSLSLILVGTIETDPRLVSEGRSRHGRAIQLLRTELEHTSPSCDDAVLGTVDMLAMCQLWAPISSNDWRTHVRGLCTLLSLLGPRSCNTPFQASLLHYFRQVDVCEVYTESKALHLRRRCLDRCSRDAGSGWSCRSRQPCDAYSCGIRGCGVCCCVKQNFARSNRCHESTHGSRRGVKQLAFLMLRAETIESPTSLWNVSPFSRYQGTYDSVKDVFTPVFDWPAKAAGIAHPYYWSCLLLVRYALVNVGRHEKLQTFDAPWFVQRAYEAADSRYQVLPYFLQVFSDSVGGVFFIGGPLRIATDFQMEQGCQREIRKLEWCGVGDDEVESGRLKFTVSHRLPLFFRAFAGMMAVQ</sequence>
<dbReference type="InterPro" id="IPR021858">
    <property type="entry name" value="Fun_TF"/>
</dbReference>
<organism evidence="1 2">
    <name type="scientific">Baudoinia panamericana (strain UAMH 10762)</name>
    <name type="common">Angels' share fungus</name>
    <name type="synonym">Baudoinia compniacensis (strain UAMH 10762)</name>
    <dbReference type="NCBI Taxonomy" id="717646"/>
    <lineage>
        <taxon>Eukaryota</taxon>
        <taxon>Fungi</taxon>
        <taxon>Dikarya</taxon>
        <taxon>Ascomycota</taxon>
        <taxon>Pezizomycotina</taxon>
        <taxon>Dothideomycetes</taxon>
        <taxon>Dothideomycetidae</taxon>
        <taxon>Mycosphaerellales</taxon>
        <taxon>Teratosphaeriaceae</taxon>
        <taxon>Baudoinia</taxon>
    </lineage>
</organism>
<evidence type="ECO:0000313" key="2">
    <source>
        <dbReference type="Proteomes" id="UP000011761"/>
    </source>
</evidence>
<dbReference type="RefSeq" id="XP_007675642.1">
    <property type="nucleotide sequence ID" value="XM_007677452.1"/>
</dbReference>
<dbReference type="PANTHER" id="PTHR38111:SF2">
    <property type="entry name" value="FINGER DOMAIN PROTEIN, PUTATIVE (AFU_ORTHOLOGUE AFUA_1G01560)-RELATED"/>
    <property type="match status" value="1"/>
</dbReference>
<evidence type="ECO:0000313" key="1">
    <source>
        <dbReference type="EMBL" id="EMC97082.1"/>
    </source>
</evidence>
<dbReference type="EMBL" id="KB445554">
    <property type="protein sequence ID" value="EMC97082.1"/>
    <property type="molecule type" value="Genomic_DNA"/>
</dbReference>
<dbReference type="KEGG" id="bcom:BAUCODRAFT_121593"/>
<dbReference type="HOGENOM" id="CLU_021599_8_2_1"/>